<dbReference type="EMBL" id="SCIU01000023">
    <property type="protein sequence ID" value="RXB30501.1"/>
    <property type="molecule type" value="Genomic_DNA"/>
</dbReference>
<gene>
    <name evidence="1" type="ORF">E5H86_22730</name>
    <name evidence="6" type="ORF">EPS97_13120</name>
    <name evidence="2" type="ORF">HHH44_001037</name>
    <name evidence="3" type="ORF">HV209_07225</name>
    <name evidence="4" type="ORF">HV209_27405</name>
    <name evidence="5" type="ORF">JNA68_22685</name>
</gene>
<reference evidence="2" key="1">
    <citation type="journal article" date="2018" name="Genome Biol.">
        <title>SKESA: strategic k-mer extension for scrupulous assemblies.</title>
        <authorList>
            <person name="Souvorov A."/>
            <person name="Agarwala R."/>
            <person name="Lipman D.J."/>
        </authorList>
    </citation>
    <scope>NUCLEOTIDE SEQUENCE [LARGE SCALE GENOMIC DNA]</scope>
    <source>
        <strain evidence="2">W1_5_ERB1</strain>
    </source>
</reference>
<dbReference type="Proteomes" id="UP000531916">
    <property type="component" value="Unassembled WGS sequence"/>
</dbReference>
<reference evidence="2" key="2">
    <citation type="submission" date="2018-08" db="EMBL/GenBank/DDBJ databases">
        <authorList>
            <consortium name="NCBI Pathogen Detection Project"/>
        </authorList>
    </citation>
    <scope>NUCLEOTIDE SEQUENCE</scope>
    <source>
        <strain evidence="2">W1_5_ERB1</strain>
    </source>
</reference>
<dbReference type="Proteomes" id="UP000290652">
    <property type="component" value="Unassembled WGS sequence"/>
</dbReference>
<evidence type="ECO:0000313" key="4">
    <source>
        <dbReference type="EMBL" id="MBA7722229.1"/>
    </source>
</evidence>
<protein>
    <submittedName>
        <fullName evidence="4">Uncharacterized protein</fullName>
    </submittedName>
</protein>
<dbReference type="EMBL" id="JAETYU010000035">
    <property type="protein sequence ID" value="MBL6205971.1"/>
    <property type="molecule type" value="Genomic_DNA"/>
</dbReference>
<reference evidence="1 8" key="4">
    <citation type="submission" date="2019-04" db="EMBL/GenBank/DDBJ databases">
        <authorList>
            <consortium name="NARMS: The National Antimicrobial Resistance Monitoring System"/>
        </authorList>
    </citation>
    <scope>NUCLEOTIDE SEQUENCE [LARGE SCALE GENOMIC DNA]</scope>
    <source>
        <strain evidence="1 8">FSIS11919500</strain>
    </source>
</reference>
<dbReference type="AlphaFoldDB" id="A0A3L3VK80"/>
<evidence type="ECO:0000313" key="8">
    <source>
        <dbReference type="Proteomes" id="UP000531916"/>
    </source>
</evidence>
<organism evidence="4 9">
    <name type="scientific">Escherichia coli</name>
    <dbReference type="NCBI Taxonomy" id="562"/>
    <lineage>
        <taxon>Bacteria</taxon>
        <taxon>Pseudomonadati</taxon>
        <taxon>Pseudomonadota</taxon>
        <taxon>Gammaproteobacteria</taxon>
        <taxon>Enterobacterales</taxon>
        <taxon>Enterobacteriaceae</taxon>
        <taxon>Escherichia</taxon>
    </lineage>
</organism>
<sequence>MKAPSGAFWLGVYSMDTHILR</sequence>
<comment type="caution">
    <text evidence="4">The sequence shown here is derived from an EMBL/GenBank/DDBJ whole genome shotgun (WGS) entry which is preliminary data.</text>
</comment>
<accession>A0A3L3VK80</accession>
<dbReference type="RefSeq" id="WP_122985912.1">
    <property type="nucleotide sequence ID" value="NZ_AP019675.1"/>
</dbReference>
<evidence type="ECO:0000313" key="9">
    <source>
        <dbReference type="Proteomes" id="UP000622722"/>
    </source>
</evidence>
<reference evidence="6 7" key="3">
    <citation type="submission" date="2019-01" db="EMBL/GenBank/DDBJ databases">
        <title>Genomic analysis of febrile catheter-associated UTI E. coli isolates.</title>
        <authorList>
            <person name="Potter R."/>
            <person name="Zou Z."/>
            <person name="Henderson J."/>
            <person name="Dantas G."/>
        </authorList>
    </citation>
    <scope>NUCLEOTIDE SEQUENCE [LARGE SCALE GENOMIC DNA]</scope>
    <source>
        <strain evidence="6 7">49_rectal</strain>
    </source>
</reference>
<dbReference type="EMBL" id="DABALL010000004">
    <property type="protein sequence ID" value="HAH1417678.1"/>
    <property type="molecule type" value="Genomic_DNA"/>
</dbReference>
<dbReference type="Proteomes" id="UP000622722">
    <property type="component" value="Unassembled WGS sequence"/>
</dbReference>
<name>A0A3L3VK80_ECOLX</name>
<reference evidence="4" key="5">
    <citation type="submission" date="2020-06" db="EMBL/GenBank/DDBJ databases">
        <title>REHAB project genomes.</title>
        <authorList>
            <person name="Shaw L.P."/>
        </authorList>
    </citation>
    <scope>NUCLEOTIDE SEQUENCE</scope>
    <source>
        <strain evidence="4">RHBSTW-00474</strain>
    </source>
</reference>
<evidence type="ECO:0000313" key="6">
    <source>
        <dbReference type="EMBL" id="RXB30501.1"/>
    </source>
</evidence>
<evidence type="ECO:0000313" key="7">
    <source>
        <dbReference type="Proteomes" id="UP000290652"/>
    </source>
</evidence>
<dbReference type="EMBL" id="JABXPW010000018">
    <property type="protein sequence ID" value="MBA7722229.1"/>
    <property type="molecule type" value="Genomic_DNA"/>
</dbReference>
<evidence type="ECO:0000313" key="3">
    <source>
        <dbReference type="EMBL" id="MBA7718397.1"/>
    </source>
</evidence>
<dbReference type="Proteomes" id="UP000655659">
    <property type="component" value="Unassembled WGS sequence"/>
</dbReference>
<dbReference type="Proteomes" id="UP000844228">
    <property type="component" value="Unassembled WGS sequence"/>
</dbReference>
<dbReference type="EMBL" id="JABXPW010000002">
    <property type="protein sequence ID" value="MBA7718397.1"/>
    <property type="molecule type" value="Genomic_DNA"/>
</dbReference>
<dbReference type="EMBL" id="AASEPP010000051">
    <property type="protein sequence ID" value="EFC2248563.1"/>
    <property type="molecule type" value="Genomic_DNA"/>
</dbReference>
<evidence type="ECO:0000313" key="5">
    <source>
        <dbReference type="EMBL" id="MBL6205971.1"/>
    </source>
</evidence>
<proteinExistence type="predicted"/>
<evidence type="ECO:0000313" key="1">
    <source>
        <dbReference type="EMBL" id="EFC2248563.1"/>
    </source>
</evidence>
<evidence type="ECO:0000313" key="2">
    <source>
        <dbReference type="EMBL" id="HAH1417678.1"/>
    </source>
</evidence>
<reference evidence="5" key="6">
    <citation type="submission" date="2021-01" db="EMBL/GenBank/DDBJ databases">
        <title>Genomes of Escherichia coli STEC strains from raw meat-based diets for companion animals.</title>
        <authorList>
            <person name="Stevens M.J.A."/>
            <person name="Stephan R."/>
        </authorList>
    </citation>
    <scope>NUCLEOTIDE SEQUENCE</scope>
    <source>
        <strain evidence="5">ATC7-7</strain>
    </source>
</reference>